<keyword evidence="1 4" id="KW-0378">Hydrolase</keyword>
<dbReference type="SUPFAM" id="SSF53187">
    <property type="entry name" value="Zn-dependent exopeptidases"/>
    <property type="match status" value="1"/>
</dbReference>
<evidence type="ECO:0000313" key="5">
    <source>
        <dbReference type="Proteomes" id="UP000368032"/>
    </source>
</evidence>
<proteinExistence type="predicted"/>
<dbReference type="SMART" id="SM00646">
    <property type="entry name" value="Ami_3"/>
    <property type="match status" value="1"/>
</dbReference>
<evidence type="ECO:0000256" key="1">
    <source>
        <dbReference type="ARBA" id="ARBA00022801"/>
    </source>
</evidence>
<gene>
    <name evidence="4" type="primary">lytC</name>
    <name evidence="4" type="ORF">CKJAJONC_01544</name>
</gene>
<dbReference type="InterPro" id="IPR002508">
    <property type="entry name" value="MurNAc-LAA_cat"/>
</dbReference>
<dbReference type="Gene3D" id="3.40.630.40">
    <property type="entry name" value="Zn-dependent exopeptidases"/>
    <property type="match status" value="1"/>
</dbReference>
<dbReference type="InterPro" id="IPR050695">
    <property type="entry name" value="N-acetylmuramoyl_amidase_3"/>
</dbReference>
<organism evidence="4 5">
    <name type="scientific">Collinsella aerofaciens</name>
    <dbReference type="NCBI Taxonomy" id="74426"/>
    <lineage>
        <taxon>Bacteria</taxon>
        <taxon>Bacillati</taxon>
        <taxon>Actinomycetota</taxon>
        <taxon>Coriobacteriia</taxon>
        <taxon>Coriobacteriales</taxon>
        <taxon>Coriobacteriaceae</taxon>
        <taxon>Collinsella</taxon>
    </lineage>
</organism>
<evidence type="ECO:0000256" key="2">
    <source>
        <dbReference type="SAM" id="MobiDB-lite"/>
    </source>
</evidence>
<dbReference type="GO" id="GO:0030288">
    <property type="term" value="C:outer membrane-bounded periplasmic space"/>
    <property type="evidence" value="ECO:0007669"/>
    <property type="project" value="TreeGrafter"/>
</dbReference>
<dbReference type="GO" id="GO:0008745">
    <property type="term" value="F:N-acetylmuramoyl-L-alanine amidase activity"/>
    <property type="evidence" value="ECO:0007669"/>
    <property type="project" value="UniProtKB-EC"/>
</dbReference>
<dbReference type="GO" id="GO:0009253">
    <property type="term" value="P:peptidoglycan catabolic process"/>
    <property type="evidence" value="ECO:0007669"/>
    <property type="project" value="InterPro"/>
</dbReference>
<protein>
    <submittedName>
        <fullName evidence="4">N-acetylmuramoyl-L-alanine amidase LytC</fullName>
        <ecNumber evidence="4">3.5.1.28</ecNumber>
    </submittedName>
</protein>
<dbReference type="Pfam" id="PF01520">
    <property type="entry name" value="Amidase_3"/>
    <property type="match status" value="1"/>
</dbReference>
<dbReference type="PANTHER" id="PTHR30404:SF0">
    <property type="entry name" value="N-ACETYLMURAMOYL-L-ALANINE AMIDASE AMIC"/>
    <property type="match status" value="1"/>
</dbReference>
<dbReference type="EC" id="3.5.1.28" evidence="4"/>
<reference evidence="4 5" key="1">
    <citation type="submission" date="2019-10" db="EMBL/GenBank/DDBJ databases">
        <authorList>
            <person name="Wolf R A."/>
        </authorList>
    </citation>
    <scope>NUCLEOTIDE SEQUENCE [LARGE SCALE GENOMIC DNA]</scope>
    <source>
        <strain evidence="4">Collinsella_aerofaciens_DSM_13712</strain>
    </source>
</reference>
<feature type="compositionally biased region" description="Polar residues" evidence="2">
    <location>
        <begin position="49"/>
        <end position="65"/>
    </location>
</feature>
<dbReference type="PANTHER" id="PTHR30404">
    <property type="entry name" value="N-ACETYLMURAMOYL-L-ALANINE AMIDASE"/>
    <property type="match status" value="1"/>
</dbReference>
<dbReference type="CDD" id="cd02696">
    <property type="entry name" value="MurNAc-LAA"/>
    <property type="match status" value="1"/>
</dbReference>
<name>A0A5K1IT23_9ACTN</name>
<evidence type="ECO:0000259" key="3">
    <source>
        <dbReference type="SMART" id="SM00646"/>
    </source>
</evidence>
<evidence type="ECO:0000313" key="4">
    <source>
        <dbReference type="EMBL" id="VWL91871.1"/>
    </source>
</evidence>
<feature type="domain" description="MurNAc-LAA" evidence="3">
    <location>
        <begin position="314"/>
        <end position="434"/>
    </location>
</feature>
<dbReference type="Proteomes" id="UP000368032">
    <property type="component" value="Unassembled WGS sequence"/>
</dbReference>
<dbReference type="EMBL" id="CABWIF010000008">
    <property type="protein sequence ID" value="VWL91871.1"/>
    <property type="molecule type" value="Genomic_DNA"/>
</dbReference>
<sequence length="1038" mass="112383">MKRHLQLLVVSVAALVIGLNPLIGPVATAYAINGEPVQQGSTAEPADPESNSNSTNDPASSPSNKNQDDSDNLVAEENDSSVAADGSGDILTDSYQYLYIAYPQLPVGVDQVIAFATTSDSDVLADATLELESTTGHSLSVSATAVGGNAAAFQFGKDYAECGYDLISISYHLQGDATERSVDLMQCGYAFDIDANAAVDDGLAEGSTNSSVYYSDDSGNAIQAATIGDALTASNGEQSLSLADTAVNGAYVISLDPGHGGVDSGAQGNGKSEADLTWKIAVACKAKLERYGFKVVMSRGQSGSYGSNDFLYRVQRCVKQGAQAFVSFHINSGSSAAHGAEVYAPTANGTSYTKASVELAQKVMNNLSALGLTYRGVFQMTVGDEFAVIRCAREQGIPGILIEHGFISNSGDVWKYFSDAGCKRLGEADADAIIAQFPRSSWMDYSAVFDADYYLKNNPDVAKWANNDKDKALQHFINYGMAEGRRGNEAFDVQSYYNEYQDLRLAYGTDLPRYYVHYMKWGKGEGRHGTGTTSLKDAVVTIAGVDYSPVYDLSFYLENNSDLKKAFVKTTGTGVILVDDNAALRHFVRYGMAEGRRGNEAFDVRSYYNEYPDLRSAFGTDTAKLYGHYLRYGKTEGRHASGCDSLKAARTSLGGVDYAPVYDFGYYIASSPDVLSAYTKKSVCGALVDDAAILRHFVRYGMAEGRRGNEAFDVRSYYNEYPDLRSAFGTDTAKLYGHYLRYGKTEGRHASGCDSLKAARTSLGGVDYAPVYDFGYYIASSPDVLSAYTKKSVCGALVDDASILRHFVRYGMAEGRRGNEAFDVYGYKTRYIDLRKAFGNELKSYYTHYLKYGLKEGRDGSSMTGFEGYIMSSAFSSYKDAAAHYARTVGGQAYPVFVYKNKGAATVKVFCKILYEEAVSEGVCPEVLYAQVMKETRYLKFGNLVKADQCNFGGIGATGPGHPGYTFSSVREGLRVQAQHLKAYATTEPLNNPCVDPRFRFVSRGCAPKTTDLNGRWAVPGTGYGESLNAIVKAVIGD</sequence>
<accession>A0A5K1IT23</accession>
<feature type="region of interest" description="Disordered" evidence="2">
    <location>
        <begin position="38"/>
        <end position="72"/>
    </location>
</feature>
<dbReference type="AlphaFoldDB" id="A0A5K1IT23"/>